<feature type="signal peptide" evidence="2">
    <location>
        <begin position="1"/>
        <end position="24"/>
    </location>
</feature>
<reference evidence="3 4" key="1">
    <citation type="journal article" date="2019" name="Emerg. Microbes Infect.">
        <title>Comprehensive subspecies identification of 175 nontuberculous mycobacteria species based on 7547 genomic profiles.</title>
        <authorList>
            <person name="Matsumoto Y."/>
            <person name="Kinjo T."/>
            <person name="Motooka D."/>
            <person name="Nabeya D."/>
            <person name="Jung N."/>
            <person name="Uechi K."/>
            <person name="Horii T."/>
            <person name="Iida T."/>
            <person name="Fujita J."/>
            <person name="Nakamura S."/>
        </authorList>
    </citation>
    <scope>NUCLEOTIDE SEQUENCE [LARGE SCALE GENOMIC DNA]</scope>
    <source>
        <strain evidence="3 4">JCM 6375</strain>
    </source>
</reference>
<dbReference type="RefSeq" id="WP_083149055.1">
    <property type="nucleotide sequence ID" value="NZ_AP022560.1"/>
</dbReference>
<sequence>MTRIFAACLLAGAAIVCSAPQAGADPQDLLPYCSGDQTPMDNNCRPMAHQEATHNGSGLSPNLPSGLDPTNPAVVG</sequence>
<dbReference type="EMBL" id="AP022560">
    <property type="protein sequence ID" value="BBX00657.1"/>
    <property type="molecule type" value="Genomic_DNA"/>
</dbReference>
<feature type="region of interest" description="Disordered" evidence="1">
    <location>
        <begin position="41"/>
        <end position="76"/>
    </location>
</feature>
<accession>A0AAD1H8K3</accession>
<dbReference type="Proteomes" id="UP000466681">
    <property type="component" value="Chromosome"/>
</dbReference>
<dbReference type="KEGG" id="mmor:MMOR_15930"/>
<name>A0AAD1H8K3_9MYCO</name>
<evidence type="ECO:0008006" key="5">
    <source>
        <dbReference type="Google" id="ProtNLM"/>
    </source>
</evidence>
<feature type="compositionally biased region" description="Polar residues" evidence="1">
    <location>
        <begin position="53"/>
        <end position="63"/>
    </location>
</feature>
<protein>
    <recommendedName>
        <fullName evidence="5">Intersectin-EH binding protein Ibp1</fullName>
    </recommendedName>
</protein>
<gene>
    <name evidence="3" type="ORF">MMOR_15930</name>
</gene>
<organism evidence="3 4">
    <name type="scientific">Mycolicibacterium moriokaense</name>
    <dbReference type="NCBI Taxonomy" id="39691"/>
    <lineage>
        <taxon>Bacteria</taxon>
        <taxon>Bacillati</taxon>
        <taxon>Actinomycetota</taxon>
        <taxon>Actinomycetes</taxon>
        <taxon>Mycobacteriales</taxon>
        <taxon>Mycobacteriaceae</taxon>
        <taxon>Mycolicibacterium</taxon>
    </lineage>
</organism>
<evidence type="ECO:0000313" key="3">
    <source>
        <dbReference type="EMBL" id="BBX00657.1"/>
    </source>
</evidence>
<keyword evidence="2" id="KW-0732">Signal</keyword>
<proteinExistence type="predicted"/>
<evidence type="ECO:0000313" key="4">
    <source>
        <dbReference type="Proteomes" id="UP000466681"/>
    </source>
</evidence>
<evidence type="ECO:0000256" key="1">
    <source>
        <dbReference type="SAM" id="MobiDB-lite"/>
    </source>
</evidence>
<evidence type="ECO:0000256" key="2">
    <source>
        <dbReference type="SAM" id="SignalP"/>
    </source>
</evidence>
<dbReference type="AlphaFoldDB" id="A0AAD1H8K3"/>
<feature type="chain" id="PRO_5042290628" description="Intersectin-EH binding protein Ibp1" evidence="2">
    <location>
        <begin position="25"/>
        <end position="76"/>
    </location>
</feature>
<keyword evidence="4" id="KW-1185">Reference proteome</keyword>